<dbReference type="Proteomes" id="UP000253729">
    <property type="component" value="Unassembled WGS sequence"/>
</dbReference>
<evidence type="ECO:0000313" key="2">
    <source>
        <dbReference type="Proteomes" id="UP000253729"/>
    </source>
</evidence>
<reference evidence="1 2" key="1">
    <citation type="submission" date="2018-07" db="EMBL/GenBank/DDBJ databases">
        <title>The genomes of Aspergillus section Nigri reveals drivers in fungal speciation.</title>
        <authorList>
            <consortium name="DOE Joint Genome Institute"/>
            <person name="Vesth T.C."/>
            <person name="Nybo J."/>
            <person name="Theobald S."/>
            <person name="Brandl J."/>
            <person name="Frisvad J.C."/>
            <person name="Nielsen K.F."/>
            <person name="Lyhne E.K."/>
            <person name="Kogle M.E."/>
            <person name="Kuo A."/>
            <person name="Riley R."/>
            <person name="Clum A."/>
            <person name="Nolan M."/>
            <person name="Lipzen A."/>
            <person name="Salamov A."/>
            <person name="Henrissat B."/>
            <person name="Wiebenga A."/>
            <person name="De vries R.P."/>
            <person name="Grigoriev I.V."/>
            <person name="Mortensen U.H."/>
            <person name="Andersen M.R."/>
            <person name="Baker S.E."/>
        </authorList>
    </citation>
    <scope>NUCLEOTIDE SEQUENCE [LARGE SCALE GENOMIC DNA]</scope>
    <source>
        <strain evidence="1 2">CBS 139.54b</strain>
    </source>
</reference>
<dbReference type="AlphaFoldDB" id="A0A3F3PJE0"/>
<dbReference type="STRING" id="1341132.A0A3F3PJE0"/>
<organism evidence="1 2">
    <name type="scientific">Aspergillus welwitschiae</name>
    <dbReference type="NCBI Taxonomy" id="1341132"/>
    <lineage>
        <taxon>Eukaryota</taxon>
        <taxon>Fungi</taxon>
        <taxon>Dikarya</taxon>
        <taxon>Ascomycota</taxon>
        <taxon>Pezizomycotina</taxon>
        <taxon>Eurotiomycetes</taxon>
        <taxon>Eurotiomycetidae</taxon>
        <taxon>Eurotiales</taxon>
        <taxon>Aspergillaceae</taxon>
        <taxon>Aspergillus</taxon>
        <taxon>Aspergillus subgen. Circumdati</taxon>
    </lineage>
</organism>
<gene>
    <name evidence="1" type="ORF">BDQ94DRAFT_155479</name>
</gene>
<evidence type="ECO:0000313" key="1">
    <source>
        <dbReference type="EMBL" id="RDH26486.1"/>
    </source>
</evidence>
<dbReference type="EMBL" id="KZ852142">
    <property type="protein sequence ID" value="RDH26486.1"/>
    <property type="molecule type" value="Genomic_DNA"/>
</dbReference>
<protein>
    <submittedName>
        <fullName evidence="1">Uncharacterized protein</fullName>
    </submittedName>
</protein>
<accession>A0A3F3PJE0</accession>
<sequence>MRLEWPALPDGNFLYGRYRIRIDGMRRSSKRQNLPGSLCIGSGDSVVLSRDAIRRWRSGKVSHLKQPMKDLSETGAFTLIESDAQDIAYRIRLQRYYIMALYHKRSRASAPSTSGFLAMNNNEDCDNRKPGNSLYKSEADMAKSILKGIAPGFESESPVYQHKFDHIKSRRIRGKGYPTLFTYFGPGILALIPSTDQPGQNRIGLSENG</sequence>
<dbReference type="RefSeq" id="XP_026619508.1">
    <property type="nucleotide sequence ID" value="XM_026768468.1"/>
</dbReference>
<proteinExistence type="predicted"/>
<dbReference type="GeneID" id="38136824"/>
<name>A0A3F3PJE0_9EURO</name>
<keyword evidence="2" id="KW-1185">Reference proteome</keyword>